<dbReference type="SUPFAM" id="SSF56784">
    <property type="entry name" value="HAD-like"/>
    <property type="match status" value="1"/>
</dbReference>
<evidence type="ECO:0000313" key="1">
    <source>
        <dbReference type="EMBL" id="CAB4764667.1"/>
    </source>
</evidence>
<dbReference type="AlphaFoldDB" id="A0A6J6V2D5"/>
<dbReference type="EMBL" id="CAEZYQ010000030">
    <property type="protein sequence ID" value="CAB4764667.1"/>
    <property type="molecule type" value="Genomic_DNA"/>
</dbReference>
<organism evidence="1">
    <name type="scientific">freshwater metagenome</name>
    <dbReference type="NCBI Taxonomy" id="449393"/>
    <lineage>
        <taxon>unclassified sequences</taxon>
        <taxon>metagenomes</taxon>
        <taxon>ecological metagenomes</taxon>
    </lineage>
</organism>
<dbReference type="PANTHER" id="PTHR43611:SF3">
    <property type="entry name" value="FLAVIN MONONUCLEOTIDE HYDROLASE 1, CHLOROPLATIC"/>
    <property type="match status" value="1"/>
</dbReference>
<dbReference type="InterPro" id="IPR006439">
    <property type="entry name" value="HAD-SF_hydro_IA"/>
</dbReference>
<dbReference type="Gene3D" id="3.40.50.1000">
    <property type="entry name" value="HAD superfamily/HAD-like"/>
    <property type="match status" value="1"/>
</dbReference>
<dbReference type="Pfam" id="PF00702">
    <property type="entry name" value="Hydrolase"/>
    <property type="match status" value="1"/>
</dbReference>
<accession>A0A6J6V2D5</accession>
<proteinExistence type="predicted"/>
<dbReference type="PRINTS" id="PR00413">
    <property type="entry name" value="HADHALOGNASE"/>
</dbReference>
<dbReference type="NCBIfam" id="TIGR01509">
    <property type="entry name" value="HAD-SF-IA-v3"/>
    <property type="match status" value="1"/>
</dbReference>
<name>A0A6J6V2D5_9ZZZZ</name>
<dbReference type="InterPro" id="IPR036412">
    <property type="entry name" value="HAD-like_sf"/>
</dbReference>
<dbReference type="PANTHER" id="PTHR43611">
    <property type="entry name" value="ALPHA-D-GLUCOSE 1-PHOSPHATE PHOSPHATASE"/>
    <property type="match status" value="1"/>
</dbReference>
<sequence>MGGVRGVVWDLGNVIVDWDPLPAIAAGVGEDEAREFLASIDFMAWNHGPDSGDSWDDAQAWLEREHPRWAAAGRAYREHFPASLLGPVPGTAALLHELHAAGVRQVGLTNWSDELYHAHAPRLFPELALLDPVVVSGTEGVAKPDPAAYSLAVERAGLPPQELVFVDDRASNVEAAVACGLHGLVFTDAATLRTDLRRLGLPV</sequence>
<reference evidence="1" key="1">
    <citation type="submission" date="2020-05" db="EMBL/GenBank/DDBJ databases">
        <authorList>
            <person name="Chiriac C."/>
            <person name="Salcher M."/>
            <person name="Ghai R."/>
            <person name="Kavagutti S V."/>
        </authorList>
    </citation>
    <scope>NUCLEOTIDE SEQUENCE</scope>
</reference>
<protein>
    <submittedName>
        <fullName evidence="1">Unannotated protein</fullName>
    </submittedName>
</protein>
<dbReference type="InterPro" id="IPR023214">
    <property type="entry name" value="HAD_sf"/>
</dbReference>
<dbReference type="SFLD" id="SFLDS00003">
    <property type="entry name" value="Haloacid_Dehalogenase"/>
    <property type="match status" value="1"/>
</dbReference>
<dbReference type="CDD" id="cd02603">
    <property type="entry name" value="HAD_sEH-N_like"/>
    <property type="match status" value="1"/>
</dbReference>
<gene>
    <name evidence="1" type="ORF">UFOPK2761_02926</name>
</gene>
<dbReference type="SFLD" id="SFLDG01129">
    <property type="entry name" value="C1.5:_HAD__Beta-PGM__Phosphata"/>
    <property type="match status" value="1"/>
</dbReference>